<proteinExistence type="predicted"/>
<feature type="compositionally biased region" description="Low complexity" evidence="1">
    <location>
        <begin position="46"/>
        <end position="74"/>
    </location>
</feature>
<dbReference type="Proteomes" id="UP000835052">
    <property type="component" value="Unassembled WGS sequence"/>
</dbReference>
<dbReference type="AlphaFoldDB" id="A0A8S1H466"/>
<evidence type="ECO:0000313" key="2">
    <source>
        <dbReference type="EMBL" id="CAD6191086.1"/>
    </source>
</evidence>
<dbReference type="EMBL" id="CAJGYM010000019">
    <property type="protein sequence ID" value="CAD6191086.1"/>
    <property type="molecule type" value="Genomic_DNA"/>
</dbReference>
<feature type="region of interest" description="Disordered" evidence="1">
    <location>
        <begin position="1"/>
        <end position="153"/>
    </location>
</feature>
<organism evidence="2 3">
    <name type="scientific">Caenorhabditis auriculariae</name>
    <dbReference type="NCBI Taxonomy" id="2777116"/>
    <lineage>
        <taxon>Eukaryota</taxon>
        <taxon>Metazoa</taxon>
        <taxon>Ecdysozoa</taxon>
        <taxon>Nematoda</taxon>
        <taxon>Chromadorea</taxon>
        <taxon>Rhabditida</taxon>
        <taxon>Rhabditina</taxon>
        <taxon>Rhabditomorpha</taxon>
        <taxon>Rhabditoidea</taxon>
        <taxon>Rhabditidae</taxon>
        <taxon>Peloderinae</taxon>
        <taxon>Caenorhabditis</taxon>
    </lineage>
</organism>
<feature type="compositionally biased region" description="Basic and acidic residues" evidence="1">
    <location>
        <begin position="527"/>
        <end position="539"/>
    </location>
</feature>
<feature type="region of interest" description="Disordered" evidence="1">
    <location>
        <begin position="473"/>
        <end position="539"/>
    </location>
</feature>
<comment type="caution">
    <text evidence="2">The sequence shown here is derived from an EMBL/GenBank/DDBJ whole genome shotgun (WGS) entry which is preliminary data.</text>
</comment>
<feature type="region of interest" description="Disordered" evidence="1">
    <location>
        <begin position="280"/>
        <end position="309"/>
    </location>
</feature>
<sequence length="539" mass="57697">MTPKPKKVPRHQQATMSVRLRNLDSPQRRAIAEQQQHGREVRDRPATNNRGGAAANARRGAPANARGGAIAAPAQRRRSQRLAAARNPENVLDGGRPPAGVNRRPVGAANASGSGRGGHGNLVNRGGRGGAAAGQRRSSGRHRASAGRQHPVPEVEAVANIDADLPPPADVGDDVGRPEAQVVEKQTEPVPPTGQESLQMPLQRNEVSVQTEEVFREPEGAVRVVNVVANAPAFPPPRVIWLNRQRYVLDEEDWPNSASVRSPAPLVASVRSPAPLVASVGRQGDTQSTMRTTTNTSSSLLSSSSRFTTSTNSSLLTSRLLRRSTAREALLLTQTLDIRIDFTSRQRLRSFSSTPLVEPVAAPVVEPSPVPLSQHLHITHRVPPDEPQPMPDFTEFTSAERLYFPPMMNRVVQENDEVGAAAHEHITVGPRPTHALVPFLGIGSASDEFLNQSNRVPNRSPQHETLNEAYVETSNAAEEHGSSHDSNLPMAVLPSAGGADPSAEATSTHGNDGVGEENDNPAPAAGQEDRGNDDGREQN</sequence>
<feature type="compositionally biased region" description="Basic and acidic residues" evidence="1">
    <location>
        <begin position="26"/>
        <end position="45"/>
    </location>
</feature>
<name>A0A8S1H466_9PELO</name>
<evidence type="ECO:0000313" key="3">
    <source>
        <dbReference type="Proteomes" id="UP000835052"/>
    </source>
</evidence>
<gene>
    <name evidence="2" type="ORF">CAUJ_LOCUS7005</name>
</gene>
<evidence type="ECO:0000256" key="1">
    <source>
        <dbReference type="SAM" id="MobiDB-lite"/>
    </source>
</evidence>
<reference evidence="2" key="1">
    <citation type="submission" date="2020-10" db="EMBL/GenBank/DDBJ databases">
        <authorList>
            <person name="Kikuchi T."/>
        </authorList>
    </citation>
    <scope>NUCLEOTIDE SEQUENCE</scope>
    <source>
        <strain evidence="2">NKZ352</strain>
    </source>
</reference>
<keyword evidence="3" id="KW-1185">Reference proteome</keyword>
<accession>A0A8S1H466</accession>
<feature type="compositionally biased region" description="Gly residues" evidence="1">
    <location>
        <begin position="114"/>
        <end position="132"/>
    </location>
</feature>
<protein>
    <submittedName>
        <fullName evidence="2">Uncharacterized protein</fullName>
    </submittedName>
</protein>
<feature type="compositionally biased region" description="Low complexity" evidence="1">
    <location>
        <begin position="288"/>
        <end position="309"/>
    </location>
</feature>
<feature type="compositionally biased region" description="Basic residues" evidence="1">
    <location>
        <begin position="1"/>
        <end position="10"/>
    </location>
</feature>